<dbReference type="InterPro" id="IPR004045">
    <property type="entry name" value="Glutathione_S-Trfase_N"/>
</dbReference>
<dbReference type="SUPFAM" id="SSF52833">
    <property type="entry name" value="Thioredoxin-like"/>
    <property type="match status" value="1"/>
</dbReference>
<dbReference type="PANTHER" id="PTHR43968:SF14">
    <property type="entry name" value="GLUTATHIONE S-TRANSFERASE"/>
    <property type="match status" value="1"/>
</dbReference>
<dbReference type="InterPro" id="IPR036282">
    <property type="entry name" value="Glutathione-S-Trfase_C_sf"/>
</dbReference>
<dbReference type="InterPro" id="IPR040079">
    <property type="entry name" value="Glutathione_S-Trfase"/>
</dbReference>
<reference evidence="2 3" key="1">
    <citation type="submission" date="2024-06" db="EMBL/GenBank/DDBJ databases">
        <authorList>
            <person name="Kraege A."/>
            <person name="Thomma B."/>
        </authorList>
    </citation>
    <scope>NUCLEOTIDE SEQUENCE [LARGE SCALE GENOMIC DNA]</scope>
</reference>
<dbReference type="PROSITE" id="PS50404">
    <property type="entry name" value="GST_NTER"/>
    <property type="match status" value="1"/>
</dbReference>
<dbReference type="EMBL" id="CAXHTA020000004">
    <property type="protein sequence ID" value="CAL5220789.1"/>
    <property type="molecule type" value="Genomic_DNA"/>
</dbReference>
<dbReference type="InterPro" id="IPR036249">
    <property type="entry name" value="Thioredoxin-like_sf"/>
</dbReference>
<protein>
    <submittedName>
        <fullName evidence="2">G2860 protein</fullName>
    </submittedName>
</protein>
<sequence length="456" mass="50889">MLGQSSTPDYGAKNFSDNAPSWSTLQQMVEARAHELNWQQPDLEEGPASPLALKRTFGNTGQPRVKLYRDDAAWCPYCQKVWLQLEEKRIPYVIEKINMRCYGDKPPEYTRKVPSGLLPAMELDGKLYVESADIMRLLEQEFPENSPLMPTPGSPERQRADALMRLERRLFSDWLSWLCQSWGHESNKREFVATMDTIDREMQAAGGPFFLGKELSLVDVVFSPFLERIAASIYYYKGFVVRGEGRWPGIERWFEAMEQRPAYLGTRSDYFTHVHDLPPQLGGCQSVPEADEAQAAVDGEDGKSWHLPLPPLNATSLPEPYIQGEDPPLDRLRAAMRLVNNHKAVVRFAARGCGSPGRRPVSAPLSDPTAKPGEDFLPDVDAGLRHVAHALLAGADAKQQSALEAVAVGEAESMNGDAVVASAMYIRDRVGVPRDLPLPAARQLRAHLNWLIDTIA</sequence>
<dbReference type="SUPFAM" id="SSF47616">
    <property type="entry name" value="GST C-terminal domain-like"/>
    <property type="match status" value="1"/>
</dbReference>
<dbReference type="PROSITE" id="PS51354">
    <property type="entry name" value="GLUTAREDOXIN_2"/>
    <property type="match status" value="1"/>
</dbReference>
<dbReference type="SFLD" id="SFLDS00019">
    <property type="entry name" value="Glutathione_Transferase_(cytos"/>
    <property type="match status" value="1"/>
</dbReference>
<dbReference type="CDD" id="cd00570">
    <property type="entry name" value="GST_N_family"/>
    <property type="match status" value="1"/>
</dbReference>
<dbReference type="PANTHER" id="PTHR43968">
    <property type="match status" value="1"/>
</dbReference>
<feature type="domain" description="GST N-terminal" evidence="1">
    <location>
        <begin position="65"/>
        <end position="146"/>
    </location>
</feature>
<dbReference type="Pfam" id="PF13409">
    <property type="entry name" value="GST_N_2"/>
    <property type="match status" value="1"/>
</dbReference>
<evidence type="ECO:0000259" key="1">
    <source>
        <dbReference type="PROSITE" id="PS50404"/>
    </source>
</evidence>
<gene>
    <name evidence="2" type="primary">g2860</name>
    <name evidence="2" type="ORF">VP750_LOCUS2448</name>
</gene>
<keyword evidence="3" id="KW-1185">Reference proteome</keyword>
<dbReference type="InterPro" id="IPR050983">
    <property type="entry name" value="GST_Omega/HSP26"/>
</dbReference>
<name>A0ABP1FQ07_9CHLO</name>
<comment type="caution">
    <text evidence="2">The sequence shown here is derived from an EMBL/GenBank/DDBJ whole genome shotgun (WGS) entry which is preliminary data.</text>
</comment>
<dbReference type="SFLD" id="SFLDG00358">
    <property type="entry name" value="Main_(cytGST)"/>
    <property type="match status" value="1"/>
</dbReference>
<accession>A0ABP1FQ07</accession>
<evidence type="ECO:0000313" key="2">
    <source>
        <dbReference type="EMBL" id="CAL5220789.1"/>
    </source>
</evidence>
<dbReference type="Pfam" id="PF13410">
    <property type="entry name" value="GST_C_2"/>
    <property type="match status" value="1"/>
</dbReference>
<dbReference type="Proteomes" id="UP001497392">
    <property type="component" value="Unassembled WGS sequence"/>
</dbReference>
<organism evidence="2 3">
    <name type="scientific">Coccomyxa viridis</name>
    <dbReference type="NCBI Taxonomy" id="1274662"/>
    <lineage>
        <taxon>Eukaryota</taxon>
        <taxon>Viridiplantae</taxon>
        <taxon>Chlorophyta</taxon>
        <taxon>core chlorophytes</taxon>
        <taxon>Trebouxiophyceae</taxon>
        <taxon>Trebouxiophyceae incertae sedis</taxon>
        <taxon>Coccomyxaceae</taxon>
        <taxon>Coccomyxa</taxon>
    </lineage>
</organism>
<dbReference type="Gene3D" id="1.20.1050.10">
    <property type="match status" value="1"/>
</dbReference>
<dbReference type="Gene3D" id="3.40.30.10">
    <property type="entry name" value="Glutaredoxin"/>
    <property type="match status" value="1"/>
</dbReference>
<evidence type="ECO:0000313" key="3">
    <source>
        <dbReference type="Proteomes" id="UP001497392"/>
    </source>
</evidence>
<proteinExistence type="predicted"/>